<dbReference type="GO" id="GO:0003678">
    <property type="term" value="F:DNA helicase activity"/>
    <property type="evidence" value="ECO:0007669"/>
    <property type="project" value="InterPro"/>
</dbReference>
<dbReference type="EMBL" id="LBWB01000050">
    <property type="protein sequence ID" value="KKQ97246.1"/>
    <property type="molecule type" value="Genomic_DNA"/>
</dbReference>
<keyword evidence="2" id="KW-0067">ATP-binding</keyword>
<accession>A0A0G0Q6G1</accession>
<dbReference type="GO" id="GO:0005524">
    <property type="term" value="F:ATP binding"/>
    <property type="evidence" value="ECO:0007669"/>
    <property type="project" value="InterPro"/>
</dbReference>
<sequence length="459" mass="52235">NEENVVATPSFTSFGKTFQERLAFLILEDRVFSDRMLEVLNIEFFELKYLQVFADRIFDYKNKFRTHPSREAIEILLRTSLEKENDILKKQIRDFYAKMVSESNIGDSEFIKTESLDFCRKQKLAEAMIKSSSLIKTNSFDEISKVINNALKAGAEIDNGHDYIKDFEKRYVENVRNPIPTGWDKIDELIGGGLGKKEYGIVLASSGGGKSMILTHVAANALKLGYNVIFYTLELSPEVIGLRFDACLTGIPIDELRDNKKDVISDIQHIKGQLIIKHFAKKSASIVTVRNHISRMKNQGLIPDLIVLDYLDLLKPSKVRQELRHEIGETYDEFETMCQEENVAGFSASQTNRGSYGSSVITMEQTSEALNKNFGAYLTLGLSRTQDDKTRNTGRLTICKNRNGPDGMTFNIFMDTSVVDIKVMDEFDPKQNVVSLVNEEETKRRMRVKYEKFKNGGNL</sequence>
<dbReference type="Proteomes" id="UP000033881">
    <property type="component" value="Unassembled WGS sequence"/>
</dbReference>
<reference evidence="2 3" key="1">
    <citation type="journal article" date="2015" name="Nature">
        <title>rRNA introns, odd ribosomes, and small enigmatic genomes across a large radiation of phyla.</title>
        <authorList>
            <person name="Brown C.T."/>
            <person name="Hug L.A."/>
            <person name="Thomas B.C."/>
            <person name="Sharon I."/>
            <person name="Castelle C.J."/>
            <person name="Singh A."/>
            <person name="Wilkins M.J."/>
            <person name="Williams K.H."/>
            <person name="Banfield J.F."/>
        </authorList>
    </citation>
    <scope>NUCLEOTIDE SEQUENCE [LARGE SCALE GENOMIC DNA]</scope>
</reference>
<dbReference type="Gene3D" id="3.40.50.300">
    <property type="entry name" value="P-loop containing nucleotide triphosphate hydrolases"/>
    <property type="match status" value="1"/>
</dbReference>
<keyword evidence="2" id="KW-0547">Nucleotide-binding</keyword>
<organism evidence="2 3">
    <name type="scientific">Candidatus Woesebacteria bacterium GW2011_GWB1_39_12</name>
    <dbReference type="NCBI Taxonomy" id="1618574"/>
    <lineage>
        <taxon>Bacteria</taxon>
        <taxon>Candidatus Woeseibacteriota</taxon>
    </lineage>
</organism>
<dbReference type="STRING" id="1618574.UT24_C0050G0001"/>
<dbReference type="GO" id="GO:0005829">
    <property type="term" value="C:cytosol"/>
    <property type="evidence" value="ECO:0007669"/>
    <property type="project" value="TreeGrafter"/>
</dbReference>
<feature type="non-terminal residue" evidence="2">
    <location>
        <position position="1"/>
    </location>
</feature>
<dbReference type="SUPFAM" id="SSF52540">
    <property type="entry name" value="P-loop containing nucleoside triphosphate hydrolases"/>
    <property type="match status" value="1"/>
</dbReference>
<keyword evidence="2" id="KW-0347">Helicase</keyword>
<protein>
    <submittedName>
        <fullName evidence="2">Primase/helicase protein</fullName>
    </submittedName>
</protein>
<evidence type="ECO:0000313" key="2">
    <source>
        <dbReference type="EMBL" id="KKQ97246.1"/>
    </source>
</evidence>
<gene>
    <name evidence="2" type="ORF">UT24_C0050G0001</name>
</gene>
<dbReference type="PANTHER" id="PTHR30153:SF2">
    <property type="entry name" value="REPLICATIVE DNA HELICASE"/>
    <property type="match status" value="1"/>
</dbReference>
<dbReference type="GO" id="GO:0006260">
    <property type="term" value="P:DNA replication"/>
    <property type="evidence" value="ECO:0007669"/>
    <property type="project" value="InterPro"/>
</dbReference>
<feature type="domain" description="SF4 helicase" evidence="1">
    <location>
        <begin position="172"/>
        <end position="428"/>
    </location>
</feature>
<proteinExistence type="predicted"/>
<keyword evidence="2" id="KW-0378">Hydrolase</keyword>
<dbReference type="Pfam" id="PF03796">
    <property type="entry name" value="DnaB_C"/>
    <property type="match status" value="1"/>
</dbReference>
<dbReference type="InterPro" id="IPR027417">
    <property type="entry name" value="P-loop_NTPase"/>
</dbReference>
<dbReference type="PROSITE" id="PS51199">
    <property type="entry name" value="SF4_HELICASE"/>
    <property type="match status" value="1"/>
</dbReference>
<name>A0A0G0Q6G1_9BACT</name>
<evidence type="ECO:0000313" key="3">
    <source>
        <dbReference type="Proteomes" id="UP000033881"/>
    </source>
</evidence>
<dbReference type="InterPro" id="IPR007694">
    <property type="entry name" value="DNA_helicase_DnaB-like_C"/>
</dbReference>
<comment type="caution">
    <text evidence="2">The sequence shown here is derived from an EMBL/GenBank/DDBJ whole genome shotgun (WGS) entry which is preliminary data.</text>
</comment>
<dbReference type="PANTHER" id="PTHR30153">
    <property type="entry name" value="REPLICATIVE DNA HELICASE DNAB"/>
    <property type="match status" value="1"/>
</dbReference>
<evidence type="ECO:0000259" key="1">
    <source>
        <dbReference type="PROSITE" id="PS51199"/>
    </source>
</evidence>
<dbReference type="AlphaFoldDB" id="A0A0G0Q6G1"/>